<keyword evidence="7" id="KW-1185">Reference proteome</keyword>
<reference evidence="7" key="1">
    <citation type="journal article" date="2019" name="Int. J. Syst. Evol. Microbiol.">
        <title>The Global Catalogue of Microorganisms (GCM) 10K type strain sequencing project: providing services to taxonomists for standard genome sequencing and annotation.</title>
        <authorList>
            <consortium name="The Broad Institute Genomics Platform"/>
            <consortium name="The Broad Institute Genome Sequencing Center for Infectious Disease"/>
            <person name="Wu L."/>
            <person name="Ma J."/>
        </authorList>
    </citation>
    <scope>NUCLEOTIDE SEQUENCE [LARGE SCALE GENOMIC DNA]</scope>
    <source>
        <strain evidence="7">CCUG 55854</strain>
    </source>
</reference>
<dbReference type="RefSeq" id="WP_162377550.1">
    <property type="nucleotide sequence ID" value="NZ_JBHTKN010000001.1"/>
</dbReference>
<dbReference type="PROSITE" id="PS00160">
    <property type="entry name" value="ALDOLASE_KDPG_KHG_2"/>
    <property type="match status" value="1"/>
</dbReference>
<evidence type="ECO:0000313" key="6">
    <source>
        <dbReference type="EMBL" id="MFD1041300.1"/>
    </source>
</evidence>
<dbReference type="Proteomes" id="UP001597033">
    <property type="component" value="Unassembled WGS sequence"/>
</dbReference>
<dbReference type="Pfam" id="PF01081">
    <property type="entry name" value="Aldolase"/>
    <property type="match status" value="1"/>
</dbReference>
<organism evidence="6 7">
    <name type="scientific">Pseudoxanthomonas kaohsiungensis</name>
    <dbReference type="NCBI Taxonomy" id="283923"/>
    <lineage>
        <taxon>Bacteria</taxon>
        <taxon>Pseudomonadati</taxon>
        <taxon>Pseudomonadota</taxon>
        <taxon>Gammaproteobacteria</taxon>
        <taxon>Lysobacterales</taxon>
        <taxon>Lysobacteraceae</taxon>
        <taxon>Pseudoxanthomonas</taxon>
    </lineage>
</organism>
<dbReference type="GO" id="GO:0008674">
    <property type="term" value="F:2-dehydro-3-deoxy-6-phosphogalactonate aldolase activity"/>
    <property type="evidence" value="ECO:0007669"/>
    <property type="project" value="UniProtKB-EC"/>
</dbReference>
<keyword evidence="5" id="KW-0119">Carbohydrate metabolism</keyword>
<accession>A0ABW3LTM8</accession>
<comment type="similarity">
    <text evidence="2">Belongs to the KHG/KDPG aldolase family.</text>
</comment>
<dbReference type="SUPFAM" id="SSF51569">
    <property type="entry name" value="Aldolase"/>
    <property type="match status" value="1"/>
</dbReference>
<dbReference type="NCBIfam" id="NF006600">
    <property type="entry name" value="PRK09140.1"/>
    <property type="match status" value="1"/>
</dbReference>
<evidence type="ECO:0000256" key="2">
    <source>
        <dbReference type="ARBA" id="ARBA00006906"/>
    </source>
</evidence>
<dbReference type="EMBL" id="JBHTKN010000001">
    <property type="protein sequence ID" value="MFD1041300.1"/>
    <property type="molecule type" value="Genomic_DNA"/>
</dbReference>
<dbReference type="EC" id="4.1.2.21" evidence="6"/>
<proteinExistence type="inferred from homology"/>
<dbReference type="InterPro" id="IPR031338">
    <property type="entry name" value="KDPG/KHG_AS_2"/>
</dbReference>
<evidence type="ECO:0000256" key="4">
    <source>
        <dbReference type="ARBA" id="ARBA00023239"/>
    </source>
</evidence>
<comment type="subunit">
    <text evidence="3">Homotrimer.</text>
</comment>
<comment type="pathway">
    <text evidence="1">Carbohydrate acid metabolism.</text>
</comment>
<dbReference type="Gene3D" id="3.20.20.70">
    <property type="entry name" value="Aldolase class I"/>
    <property type="match status" value="1"/>
</dbReference>
<evidence type="ECO:0000313" key="7">
    <source>
        <dbReference type="Proteomes" id="UP001597033"/>
    </source>
</evidence>
<protein>
    <submittedName>
        <fullName evidence="6">2-dehydro-3-deoxy-6-phosphogalactonate aldolase</fullName>
        <ecNumber evidence="6">4.1.2.21</ecNumber>
    </submittedName>
</protein>
<comment type="caution">
    <text evidence="6">The sequence shown here is derived from an EMBL/GenBank/DDBJ whole genome shotgun (WGS) entry which is preliminary data.</text>
</comment>
<dbReference type="InterPro" id="IPR000887">
    <property type="entry name" value="Aldlse_KDPG_KHG"/>
</dbReference>
<evidence type="ECO:0000256" key="1">
    <source>
        <dbReference type="ARBA" id="ARBA00004761"/>
    </source>
</evidence>
<sequence>MTDPGQPAGLGVRSAHAPFRLPLIAILRGITPGEAAAHVGVLVEEGYDAIEIPLNSPDWAQSIAIAAREHGGHAWIGGGTVLRPAEVDTLQHLGARFIVTPHTHPPLIRHAVAAGMQVVAGFATASEAFAALDAGAQMLKLFPAATYGPGHVRALRAVLPAVPLFVVGGVTPLTLTDYLAAGSTGAGIGGELYRPGQPIERTRSGAREFRLVQTAYRP</sequence>
<dbReference type="InterPro" id="IPR013785">
    <property type="entry name" value="Aldolase_TIM"/>
</dbReference>
<name>A0ABW3LTM8_9GAMM</name>
<dbReference type="PANTHER" id="PTHR30246:SF1">
    <property type="entry name" value="2-DEHYDRO-3-DEOXY-6-PHOSPHOGALACTONATE ALDOLASE-RELATED"/>
    <property type="match status" value="1"/>
</dbReference>
<keyword evidence="4 6" id="KW-0456">Lyase</keyword>
<dbReference type="CDD" id="cd00452">
    <property type="entry name" value="KDPG_aldolase"/>
    <property type="match status" value="1"/>
</dbReference>
<dbReference type="PANTHER" id="PTHR30246">
    <property type="entry name" value="2-KETO-3-DEOXY-6-PHOSPHOGLUCONATE ALDOLASE"/>
    <property type="match status" value="1"/>
</dbReference>
<evidence type="ECO:0000256" key="5">
    <source>
        <dbReference type="ARBA" id="ARBA00023277"/>
    </source>
</evidence>
<gene>
    <name evidence="6" type="ORF">ACFQ2N_02915</name>
</gene>
<evidence type="ECO:0000256" key="3">
    <source>
        <dbReference type="ARBA" id="ARBA00011233"/>
    </source>
</evidence>